<evidence type="ECO:0000313" key="3">
    <source>
        <dbReference type="Proteomes" id="UP000295087"/>
    </source>
</evidence>
<reference evidence="2 3" key="1">
    <citation type="submission" date="2019-03" db="EMBL/GenBank/DDBJ databases">
        <title>Genomic Encyclopedia of Type Strains, Phase IV (KMG-IV): sequencing the most valuable type-strain genomes for metagenomic binning, comparative biology and taxonomic classification.</title>
        <authorList>
            <person name="Goeker M."/>
        </authorList>
    </citation>
    <scope>NUCLEOTIDE SEQUENCE [LARGE SCALE GENOMIC DNA]</scope>
    <source>
        <strain evidence="2 3">DSM 44496</strain>
    </source>
</reference>
<dbReference type="PANTHER" id="PTHR32015:SF1">
    <property type="entry name" value="LIPASE"/>
    <property type="match status" value="1"/>
</dbReference>
<dbReference type="Gene3D" id="3.40.50.1820">
    <property type="entry name" value="alpha/beta hydrolase"/>
    <property type="match status" value="1"/>
</dbReference>
<dbReference type="GO" id="GO:0016298">
    <property type="term" value="F:lipase activity"/>
    <property type="evidence" value="ECO:0007669"/>
    <property type="project" value="TreeGrafter"/>
</dbReference>
<dbReference type="InterPro" id="IPR002918">
    <property type="entry name" value="Lipase_EstA/Esterase_EstB"/>
</dbReference>
<sequence length="406" mass="41803">MAPVIDSQNAHRATCPTTLFYGSETLIATTHPFRRTLSAFGIAAALVALGTHSAAATPTLEPTVASLAEYLTATAPTTPDGRPTAIADTGSSSGSGSGSSSRASDTIGEGPSMSAYLPAFAYGLLNPDAAPPKANRWDCKPTAAHPRPVVLLHGTWLNAYDTFSYLSPRLADAGHCVFTLNFGKSTLLEAGGLGAILPGRNGVGPMVESSGQVAAFIERVLAATGAEQVDIVGHSQGATIANHYLKFDGGRGKVATLVSFGGTHHGTSLLGIATLGRMINNAGIDILGFYRPIIGAANVEQAIGSPFYTTLNADGDTVPGVHYTVVGSRYDEVMNPLDLGFLVAGPDATVDNITLQAGCEQDVSDHLTMMYSPRAASIALHALDPASGPELACTFNPWFFGGGGSL</sequence>
<evidence type="ECO:0000313" key="2">
    <source>
        <dbReference type="EMBL" id="TDP41978.1"/>
    </source>
</evidence>
<evidence type="ECO:0000256" key="1">
    <source>
        <dbReference type="SAM" id="MobiDB-lite"/>
    </source>
</evidence>
<comment type="caution">
    <text evidence="2">The sequence shown here is derived from an EMBL/GenBank/DDBJ whole genome shotgun (WGS) entry which is preliminary data.</text>
</comment>
<dbReference type="Pfam" id="PF01674">
    <property type="entry name" value="Lipase_2"/>
    <property type="match status" value="1"/>
</dbReference>
<organism evidence="2 3">
    <name type="scientific">Nocardia ignorata</name>
    <dbReference type="NCBI Taxonomy" id="145285"/>
    <lineage>
        <taxon>Bacteria</taxon>
        <taxon>Bacillati</taxon>
        <taxon>Actinomycetota</taxon>
        <taxon>Actinomycetes</taxon>
        <taxon>Mycobacteriales</taxon>
        <taxon>Nocardiaceae</taxon>
        <taxon>Nocardia</taxon>
    </lineage>
</organism>
<proteinExistence type="predicted"/>
<feature type="region of interest" description="Disordered" evidence="1">
    <location>
        <begin position="74"/>
        <end position="107"/>
    </location>
</feature>
<accession>A0A4R6PT83</accession>
<feature type="compositionally biased region" description="Low complexity" evidence="1">
    <location>
        <begin position="90"/>
        <end position="101"/>
    </location>
</feature>
<dbReference type="PANTHER" id="PTHR32015">
    <property type="entry name" value="FASTING INDUCED LIPASE"/>
    <property type="match status" value="1"/>
</dbReference>
<dbReference type="GO" id="GO:0016042">
    <property type="term" value="P:lipid catabolic process"/>
    <property type="evidence" value="ECO:0007669"/>
    <property type="project" value="InterPro"/>
</dbReference>
<dbReference type="EMBL" id="SNXK01000001">
    <property type="protein sequence ID" value="TDP41978.1"/>
    <property type="molecule type" value="Genomic_DNA"/>
</dbReference>
<name>A0A4R6PT83_NOCIG</name>
<dbReference type="InterPro" id="IPR029058">
    <property type="entry name" value="AB_hydrolase_fold"/>
</dbReference>
<dbReference type="AlphaFoldDB" id="A0A4R6PT83"/>
<keyword evidence="3" id="KW-1185">Reference proteome</keyword>
<gene>
    <name evidence="2" type="ORF">DFR75_1011083</name>
</gene>
<dbReference type="Proteomes" id="UP000295087">
    <property type="component" value="Unassembled WGS sequence"/>
</dbReference>
<protein>
    <submittedName>
        <fullName evidence="2">Lipase (Class 2)</fullName>
    </submittedName>
</protein>
<dbReference type="SUPFAM" id="SSF53474">
    <property type="entry name" value="alpha/beta-Hydrolases"/>
    <property type="match status" value="1"/>
</dbReference>